<dbReference type="InterPro" id="IPR050261">
    <property type="entry name" value="FrsA_esterase"/>
</dbReference>
<gene>
    <name evidence="5" type="ORF">ACFQO6_18010</name>
</gene>
<dbReference type="SUPFAM" id="SSF53474">
    <property type="entry name" value="alpha/beta-Hydrolases"/>
    <property type="match status" value="1"/>
</dbReference>
<organism evidence="5 6">
    <name type="scientific">Nocardioides astragali</name>
    <dbReference type="NCBI Taxonomy" id="1776736"/>
    <lineage>
        <taxon>Bacteria</taxon>
        <taxon>Bacillati</taxon>
        <taxon>Actinomycetota</taxon>
        <taxon>Actinomycetes</taxon>
        <taxon>Propionibacteriales</taxon>
        <taxon>Nocardioidaceae</taxon>
        <taxon>Nocardioides</taxon>
    </lineage>
</organism>
<dbReference type="Proteomes" id="UP001596524">
    <property type="component" value="Unassembled WGS sequence"/>
</dbReference>
<accession>A0ABW2N8C5</accession>
<keyword evidence="6" id="KW-1185">Reference proteome</keyword>
<dbReference type="InterPro" id="IPR029058">
    <property type="entry name" value="AB_hydrolase_fold"/>
</dbReference>
<sequence length="374" mass="39381">MAAVVLFTRLRPGLRAGLAVVIGAVTLTNGAMHVMHVATVRATDSDLTGVLAAASGLLLIGLGAAIPVLHRGESGVTSRRRWANRVTAAVAFTVVAQFFVIPVGVGLVQTHHSRRAVGNPPSTAFRDVTFGSADGLELAGWYHPSENRAAVVIANSAAGDRNGSRRHAALLAAHGYGVLLYDARGTGQSEGSPNGWGWDWRHDIEGALAFLQRQPDVDPDRLGGLGLSTGADVLIEVAATNRALRAVVADGATGRSFADRLPGALNAAFAWPMFTAAQVFSGAVPGKPLRHLVTRVGPTPLLLIAAGSIPGEIELNRRYAEDAGDRVELWTLPRATHITAISEEVAEYERRVIDHLDATLLRGRSGPWAGRAIS</sequence>
<evidence type="ECO:0000256" key="3">
    <source>
        <dbReference type="SAM" id="Phobius"/>
    </source>
</evidence>
<dbReference type="Gene3D" id="3.40.50.1820">
    <property type="entry name" value="alpha/beta hydrolase"/>
    <property type="match status" value="1"/>
</dbReference>
<dbReference type="GO" id="GO:0016787">
    <property type="term" value="F:hydrolase activity"/>
    <property type="evidence" value="ECO:0007669"/>
    <property type="project" value="UniProtKB-KW"/>
</dbReference>
<comment type="caution">
    <text evidence="5">The sequence shown here is derived from an EMBL/GenBank/DDBJ whole genome shotgun (WGS) entry which is preliminary data.</text>
</comment>
<evidence type="ECO:0000313" key="6">
    <source>
        <dbReference type="Proteomes" id="UP001596524"/>
    </source>
</evidence>
<dbReference type="RefSeq" id="WP_255892095.1">
    <property type="nucleotide sequence ID" value="NZ_JAFMZM010000005.1"/>
</dbReference>
<keyword evidence="3" id="KW-0472">Membrane</keyword>
<keyword evidence="2 5" id="KW-0378">Hydrolase</keyword>
<dbReference type="PANTHER" id="PTHR22946:SF9">
    <property type="entry name" value="POLYKETIDE TRANSFERASE AF380"/>
    <property type="match status" value="1"/>
</dbReference>
<feature type="transmembrane region" description="Helical" evidence="3">
    <location>
        <begin position="47"/>
        <end position="70"/>
    </location>
</feature>
<evidence type="ECO:0000256" key="1">
    <source>
        <dbReference type="ARBA" id="ARBA00008645"/>
    </source>
</evidence>
<evidence type="ECO:0000259" key="4">
    <source>
        <dbReference type="Pfam" id="PF02129"/>
    </source>
</evidence>
<comment type="similarity">
    <text evidence="1">Belongs to the AB hydrolase superfamily.</text>
</comment>
<name>A0ABW2N8C5_9ACTN</name>
<feature type="transmembrane region" description="Helical" evidence="3">
    <location>
        <begin position="82"/>
        <end position="105"/>
    </location>
</feature>
<evidence type="ECO:0000256" key="2">
    <source>
        <dbReference type="ARBA" id="ARBA00022801"/>
    </source>
</evidence>
<keyword evidence="3" id="KW-1133">Transmembrane helix</keyword>
<dbReference type="EMBL" id="JBHTCH010000021">
    <property type="protein sequence ID" value="MFC7362175.1"/>
    <property type="molecule type" value="Genomic_DNA"/>
</dbReference>
<proteinExistence type="inferred from homology"/>
<feature type="transmembrane region" description="Helical" evidence="3">
    <location>
        <begin position="12"/>
        <end position="35"/>
    </location>
</feature>
<evidence type="ECO:0000313" key="5">
    <source>
        <dbReference type="EMBL" id="MFC7362175.1"/>
    </source>
</evidence>
<dbReference type="InterPro" id="IPR000383">
    <property type="entry name" value="Xaa-Pro-like_dom"/>
</dbReference>
<feature type="domain" description="Xaa-Pro dipeptidyl-peptidase-like" evidence="4">
    <location>
        <begin position="164"/>
        <end position="253"/>
    </location>
</feature>
<dbReference type="PANTHER" id="PTHR22946">
    <property type="entry name" value="DIENELACTONE HYDROLASE DOMAIN-CONTAINING PROTEIN-RELATED"/>
    <property type="match status" value="1"/>
</dbReference>
<dbReference type="Pfam" id="PF02129">
    <property type="entry name" value="Peptidase_S15"/>
    <property type="match status" value="1"/>
</dbReference>
<keyword evidence="3" id="KW-0812">Transmembrane</keyword>
<protein>
    <submittedName>
        <fullName evidence="5">Alpha/beta hydrolase</fullName>
    </submittedName>
</protein>
<reference evidence="6" key="1">
    <citation type="journal article" date="2019" name="Int. J. Syst. Evol. Microbiol.">
        <title>The Global Catalogue of Microorganisms (GCM) 10K type strain sequencing project: providing services to taxonomists for standard genome sequencing and annotation.</title>
        <authorList>
            <consortium name="The Broad Institute Genomics Platform"/>
            <consortium name="The Broad Institute Genome Sequencing Center for Infectious Disease"/>
            <person name="Wu L."/>
            <person name="Ma J."/>
        </authorList>
    </citation>
    <scope>NUCLEOTIDE SEQUENCE [LARGE SCALE GENOMIC DNA]</scope>
    <source>
        <strain evidence="6">FCH27</strain>
    </source>
</reference>